<dbReference type="RefSeq" id="WP_211556556.1">
    <property type="nucleotide sequence ID" value="NZ_JAGVRK010000001.1"/>
</dbReference>
<name>A0ABS5LAZ5_9BACI</name>
<evidence type="ECO:0000313" key="3">
    <source>
        <dbReference type="Proteomes" id="UP000682403"/>
    </source>
</evidence>
<keyword evidence="3" id="KW-1185">Reference proteome</keyword>
<organism evidence="2 3">
    <name type="scientific">Metabacillus flavus</name>
    <dbReference type="NCBI Taxonomy" id="2823519"/>
    <lineage>
        <taxon>Bacteria</taxon>
        <taxon>Bacillati</taxon>
        <taxon>Bacillota</taxon>
        <taxon>Bacilli</taxon>
        <taxon>Bacillales</taxon>
        <taxon>Bacillaceae</taxon>
        <taxon>Metabacillus</taxon>
    </lineage>
</organism>
<dbReference type="Proteomes" id="UP000682403">
    <property type="component" value="Unassembled WGS sequence"/>
</dbReference>
<feature type="region of interest" description="Disordered" evidence="1">
    <location>
        <begin position="243"/>
        <end position="267"/>
    </location>
</feature>
<gene>
    <name evidence="2" type="ORF">J9317_03805</name>
</gene>
<accession>A0ABS5LAZ5</accession>
<evidence type="ECO:0000256" key="1">
    <source>
        <dbReference type="SAM" id="MobiDB-lite"/>
    </source>
</evidence>
<sequence>MFENKNRTRMPLMYIIDPLINERDQPQEQKEILMKKKLKPSPLEEEEYTLIEADHVTNLQKGMVIVLNLEDKDSDLQNEVFLNKNESLMTKGIDMTLMKTRRHEKEGKEKLQEDMVLNTMERAAFDYQETRHNHEEAAEVKNEEQNTSVIQGFGKRDHPSRDSGFESLEVDPFNPMFGIDLFHFMHKEDPAFPLGTAPLENLEGTEYEGVTDNYKQSEISDYLDNELDLVEENEIEELSSLLEGTEETELKSTEDGSQEVKVESSEAEERIESTLAAKKGGNFQLESAKEDVTVLESLSHHEEAKEIEDVNQIEAEASTGIEEEEPVFSDIHQGEVAETEAFPEETGELKRQGIDEVSQNLVEAIGEAEAVESVLPELQQEEGYVSEPLASSDNGETDIQNIKEISGVKELEGEEGIVSKDFSKEIEVLQDQYRGCSAKQQYKAEKGRMDSAEELLKEAEKGENGNRLNHKKKAHVKVPTEKLLLRTMRAVRSDSFKNKTVLEKIEYMTALPKHVTRVFVEVKTNKKFFFGVICAYSREQESLTIISRNTLKLHTLEIKEIQNIKIISL</sequence>
<evidence type="ECO:0000313" key="2">
    <source>
        <dbReference type="EMBL" id="MBS2967900.1"/>
    </source>
</evidence>
<feature type="compositionally biased region" description="Basic and acidic residues" evidence="1">
    <location>
        <begin position="248"/>
        <end position="267"/>
    </location>
</feature>
<dbReference type="EMBL" id="JAGVRK010000001">
    <property type="protein sequence ID" value="MBS2967900.1"/>
    <property type="molecule type" value="Genomic_DNA"/>
</dbReference>
<reference evidence="2 3" key="1">
    <citation type="submission" date="2021-04" db="EMBL/GenBank/DDBJ databases">
        <title>Metabacillus sp. strain KIGAM252 whole genome sequence.</title>
        <authorList>
            <person name="Seo M.-J."/>
            <person name="Cho E.-S."/>
            <person name="Hwang C.Y."/>
            <person name="Yoon D.J."/>
        </authorList>
    </citation>
    <scope>NUCLEOTIDE SEQUENCE [LARGE SCALE GENOMIC DNA]</scope>
    <source>
        <strain evidence="2 3">KIGAM252</strain>
    </source>
</reference>
<proteinExistence type="predicted"/>
<protein>
    <recommendedName>
        <fullName evidence="4">Spore coat protein CotO</fullName>
    </recommendedName>
</protein>
<comment type="caution">
    <text evidence="2">The sequence shown here is derived from an EMBL/GenBank/DDBJ whole genome shotgun (WGS) entry which is preliminary data.</text>
</comment>
<evidence type="ECO:0008006" key="4">
    <source>
        <dbReference type="Google" id="ProtNLM"/>
    </source>
</evidence>